<dbReference type="Pfam" id="PF00583">
    <property type="entry name" value="Acetyltransf_1"/>
    <property type="match status" value="1"/>
</dbReference>
<evidence type="ECO:0000259" key="1">
    <source>
        <dbReference type="PROSITE" id="PS51186"/>
    </source>
</evidence>
<sequence>MIQRIRMKVFPRSEHADAYQTSEALLKDGKTAPFMEAGYYSSYNNEPLHFYSGESLVAIATLLLGEEMSELHKLYVHPKARSAGIGLAAAQMALDHLFNAYGVQQVIVDIHGDSQGFWERVVEIYAERAVVIETNCYFLAPGQVAQTHYPWAFDS</sequence>
<reference evidence="3" key="1">
    <citation type="journal article" date="2014" name="Genome Announc.">
        <title>Complete Genome Sequence of the Highly Transformable Pseudomonas stutzeri Strain 28a24.</title>
        <authorList>
            <person name="Smith B.A."/>
            <person name="Dougherty K.M."/>
            <person name="Baltrus D.A."/>
        </authorList>
    </citation>
    <scope>NUCLEOTIDE SEQUENCE [LARGE SCALE GENOMIC DNA]</scope>
    <source>
        <strain evidence="3">28a24</strain>
    </source>
</reference>
<accession>W8RD74</accession>
<dbReference type="SUPFAM" id="SSF55729">
    <property type="entry name" value="Acyl-CoA N-acyltransferases (Nat)"/>
    <property type="match status" value="1"/>
</dbReference>
<dbReference type="InterPro" id="IPR016181">
    <property type="entry name" value="Acyl_CoA_acyltransferase"/>
</dbReference>
<dbReference type="KEGG" id="pstt:CH92_21765"/>
<protein>
    <recommendedName>
        <fullName evidence="1">N-acetyltransferase domain-containing protein</fullName>
    </recommendedName>
</protein>
<dbReference type="Proteomes" id="UP000019522">
    <property type="component" value="Chromosome"/>
</dbReference>
<evidence type="ECO:0000313" key="2">
    <source>
        <dbReference type="EMBL" id="AHL77708.1"/>
    </source>
</evidence>
<organism evidence="2 3">
    <name type="scientific">Stutzerimonas stutzeri</name>
    <name type="common">Pseudomonas stutzeri</name>
    <dbReference type="NCBI Taxonomy" id="316"/>
    <lineage>
        <taxon>Bacteria</taxon>
        <taxon>Pseudomonadati</taxon>
        <taxon>Pseudomonadota</taxon>
        <taxon>Gammaproteobacteria</taxon>
        <taxon>Pseudomonadales</taxon>
        <taxon>Pseudomonadaceae</taxon>
        <taxon>Stutzerimonas</taxon>
    </lineage>
</organism>
<name>W8RD74_STUST</name>
<reference evidence="2 3" key="2">
    <citation type="submission" date="2014-03" db="EMBL/GenBank/DDBJ databases">
        <authorList>
            <person name="Baltrus D."/>
            <person name="Dougherty K."/>
        </authorList>
    </citation>
    <scope>NUCLEOTIDE SEQUENCE</scope>
    <source>
        <strain evidence="2 3">28a24</strain>
    </source>
</reference>
<dbReference type="EMBL" id="CP007441">
    <property type="protein sequence ID" value="AHL77708.1"/>
    <property type="molecule type" value="Genomic_DNA"/>
</dbReference>
<feature type="domain" description="N-acetyltransferase" evidence="1">
    <location>
        <begin position="5"/>
        <end position="137"/>
    </location>
</feature>
<gene>
    <name evidence="2" type="ORF">CH92_21765</name>
</gene>
<dbReference type="GO" id="GO:0016747">
    <property type="term" value="F:acyltransferase activity, transferring groups other than amino-acyl groups"/>
    <property type="evidence" value="ECO:0007669"/>
    <property type="project" value="InterPro"/>
</dbReference>
<dbReference type="InterPro" id="IPR000182">
    <property type="entry name" value="GNAT_dom"/>
</dbReference>
<dbReference type="Gene3D" id="3.40.630.30">
    <property type="match status" value="1"/>
</dbReference>
<proteinExistence type="predicted"/>
<dbReference type="AlphaFoldDB" id="W8RD74"/>
<evidence type="ECO:0000313" key="3">
    <source>
        <dbReference type="Proteomes" id="UP000019522"/>
    </source>
</evidence>
<dbReference type="PROSITE" id="PS51186">
    <property type="entry name" value="GNAT"/>
    <property type="match status" value="1"/>
</dbReference>
<dbReference type="RefSeq" id="WP_025243789.1">
    <property type="nucleotide sequence ID" value="NZ_CP007441.1"/>
</dbReference>